<dbReference type="CDD" id="cd17365">
    <property type="entry name" value="MFS_PcaK_like"/>
    <property type="match status" value="1"/>
</dbReference>
<evidence type="ECO:0000256" key="4">
    <source>
        <dbReference type="ARBA" id="ARBA00023136"/>
    </source>
</evidence>
<feature type="transmembrane region" description="Helical" evidence="5">
    <location>
        <begin position="170"/>
        <end position="189"/>
    </location>
</feature>
<dbReference type="InterPro" id="IPR036259">
    <property type="entry name" value="MFS_trans_sf"/>
</dbReference>
<dbReference type="GO" id="GO:0046943">
    <property type="term" value="F:carboxylic acid transmembrane transporter activity"/>
    <property type="evidence" value="ECO:0007669"/>
    <property type="project" value="TreeGrafter"/>
</dbReference>
<dbReference type="AlphaFoldDB" id="A0A158G8T7"/>
<accession>A0A158G8T7</accession>
<evidence type="ECO:0000259" key="6">
    <source>
        <dbReference type="PROSITE" id="PS50850"/>
    </source>
</evidence>
<feature type="transmembrane region" description="Helical" evidence="5">
    <location>
        <begin position="374"/>
        <end position="397"/>
    </location>
</feature>
<dbReference type="Gene3D" id="1.20.1250.20">
    <property type="entry name" value="MFS general substrate transporter like domains"/>
    <property type="match status" value="1"/>
</dbReference>
<feature type="transmembrane region" description="Helical" evidence="5">
    <location>
        <begin position="288"/>
        <end position="308"/>
    </location>
</feature>
<keyword evidence="3 5" id="KW-1133">Transmembrane helix</keyword>
<dbReference type="Pfam" id="PF07690">
    <property type="entry name" value="MFS_1"/>
    <property type="match status" value="1"/>
</dbReference>
<feature type="transmembrane region" description="Helical" evidence="5">
    <location>
        <begin position="139"/>
        <end position="164"/>
    </location>
</feature>
<dbReference type="Proteomes" id="UP000054740">
    <property type="component" value="Unassembled WGS sequence"/>
</dbReference>
<dbReference type="PROSITE" id="PS00217">
    <property type="entry name" value="SUGAR_TRANSPORT_2"/>
    <property type="match status" value="1"/>
</dbReference>
<dbReference type="PROSITE" id="PS50850">
    <property type="entry name" value="MFS"/>
    <property type="match status" value="1"/>
</dbReference>
<comment type="subcellular location">
    <subcellularLocation>
        <location evidence="1">Membrane</location>
        <topology evidence="1">Multi-pass membrane protein</topology>
    </subcellularLocation>
</comment>
<dbReference type="InterPro" id="IPR005829">
    <property type="entry name" value="Sugar_transporter_CS"/>
</dbReference>
<gene>
    <name evidence="7" type="ORF">AWB70_01684</name>
</gene>
<feature type="domain" description="Major facilitator superfamily (MFS) profile" evidence="6">
    <location>
        <begin position="14"/>
        <end position="428"/>
    </location>
</feature>
<feature type="transmembrane region" description="Helical" evidence="5">
    <location>
        <begin position="337"/>
        <end position="362"/>
    </location>
</feature>
<dbReference type="InterPro" id="IPR020846">
    <property type="entry name" value="MFS_dom"/>
</dbReference>
<keyword evidence="2 5" id="KW-0812">Transmembrane</keyword>
<dbReference type="EMBL" id="FCNY02000003">
    <property type="protein sequence ID" value="SAL28287.1"/>
    <property type="molecule type" value="Genomic_DNA"/>
</dbReference>
<evidence type="ECO:0000256" key="2">
    <source>
        <dbReference type="ARBA" id="ARBA00022692"/>
    </source>
</evidence>
<name>A0A158G8T7_CABCO</name>
<keyword evidence="4 5" id="KW-0472">Membrane</keyword>
<feature type="transmembrane region" description="Helical" evidence="5">
    <location>
        <begin position="403"/>
        <end position="424"/>
    </location>
</feature>
<dbReference type="GO" id="GO:0005886">
    <property type="term" value="C:plasma membrane"/>
    <property type="evidence" value="ECO:0007669"/>
    <property type="project" value="TreeGrafter"/>
</dbReference>
<organism evidence="7 8">
    <name type="scientific">Caballeronia cordobensis</name>
    <name type="common">Burkholderia cordobensis</name>
    <dbReference type="NCBI Taxonomy" id="1353886"/>
    <lineage>
        <taxon>Bacteria</taxon>
        <taxon>Pseudomonadati</taxon>
        <taxon>Pseudomonadota</taxon>
        <taxon>Betaproteobacteria</taxon>
        <taxon>Burkholderiales</taxon>
        <taxon>Burkholderiaceae</taxon>
        <taxon>Caballeronia</taxon>
    </lineage>
</organism>
<sequence length="428" mass="45548">MSQATPPVRSSLFVILLCFLTLVADGYDLIVYGTTVPHLLNEPGWHLSPAGAGMIGSWTLVGLMVGLAAAGPLTDSIGRRRLLMAGVLWFSVGSIVCALATSPTFLGAARFVTGIGMGGVVPSAVALSVEYAPKSRRQLYNALTLTGYSVGGIVSALLAIALLHEHGWRTLYALGAFYALILPVMYFFLPESVDFLVDRGRLDEARKLATRYSLDFDQILRDKHAQRAPLDGVRAKSGYQLVLSREFRATALLLAFMTFCVQLIIYGLNAWLPQLMRSAGYPLGSSLQFLLVMQLGAVVGMLGGAWLADRLGSRHVMLPFLVIGGLSLIALSQKLDFAWLMLAVFGAGLGSIGTSSLIYGYIAAHFPAACRGSALGGAQAIGRFGSILGPMIGGWIVGSNLGLHWNFYAFAIPAVIAATIVPLIPKAQ</sequence>
<dbReference type="SUPFAM" id="SSF103473">
    <property type="entry name" value="MFS general substrate transporter"/>
    <property type="match status" value="1"/>
</dbReference>
<dbReference type="InterPro" id="IPR011701">
    <property type="entry name" value="MFS"/>
</dbReference>
<proteinExistence type="predicted"/>
<reference evidence="8" key="1">
    <citation type="submission" date="2016-01" db="EMBL/GenBank/DDBJ databases">
        <authorList>
            <person name="Peeters C."/>
        </authorList>
    </citation>
    <scope>NUCLEOTIDE SEQUENCE [LARGE SCALE GENOMIC DNA]</scope>
</reference>
<feature type="transmembrane region" description="Helical" evidence="5">
    <location>
        <begin position="249"/>
        <end position="268"/>
    </location>
</feature>
<dbReference type="RefSeq" id="WP_053571365.1">
    <property type="nucleotide sequence ID" value="NZ_FCNY02000003.1"/>
</dbReference>
<evidence type="ECO:0000256" key="1">
    <source>
        <dbReference type="ARBA" id="ARBA00004141"/>
    </source>
</evidence>
<feature type="transmembrane region" description="Helical" evidence="5">
    <location>
        <begin position="82"/>
        <end position="101"/>
    </location>
</feature>
<feature type="transmembrane region" description="Helical" evidence="5">
    <location>
        <begin position="107"/>
        <end position="127"/>
    </location>
</feature>
<dbReference type="PANTHER" id="PTHR23508">
    <property type="entry name" value="CARBOXYLIC ACID TRANSPORTER PROTEIN HOMOLOG"/>
    <property type="match status" value="1"/>
</dbReference>
<keyword evidence="8" id="KW-1185">Reference proteome</keyword>
<evidence type="ECO:0000256" key="3">
    <source>
        <dbReference type="ARBA" id="ARBA00022989"/>
    </source>
</evidence>
<evidence type="ECO:0000256" key="5">
    <source>
        <dbReference type="SAM" id="Phobius"/>
    </source>
</evidence>
<feature type="transmembrane region" description="Helical" evidence="5">
    <location>
        <begin position="315"/>
        <end position="331"/>
    </location>
</feature>
<feature type="transmembrane region" description="Helical" evidence="5">
    <location>
        <begin position="50"/>
        <end position="70"/>
    </location>
</feature>
<evidence type="ECO:0000313" key="8">
    <source>
        <dbReference type="Proteomes" id="UP000054740"/>
    </source>
</evidence>
<protein>
    <submittedName>
        <fullName evidence="7">Major facilitator transporter</fullName>
    </submittedName>
</protein>
<evidence type="ECO:0000313" key="7">
    <source>
        <dbReference type="EMBL" id="SAL28287.1"/>
    </source>
</evidence>
<dbReference type="PANTHER" id="PTHR23508:SF10">
    <property type="entry name" value="CARBOXYLIC ACID TRANSPORTER PROTEIN HOMOLOG"/>
    <property type="match status" value="1"/>
</dbReference>